<accession>A0A1X2GSA7</accession>
<reference evidence="2 3" key="1">
    <citation type="submission" date="2016-07" db="EMBL/GenBank/DDBJ databases">
        <title>Pervasive Adenine N6-methylation of Active Genes in Fungi.</title>
        <authorList>
            <consortium name="DOE Joint Genome Institute"/>
            <person name="Mondo S.J."/>
            <person name="Dannebaum R.O."/>
            <person name="Kuo R.C."/>
            <person name="Labutti K."/>
            <person name="Haridas S."/>
            <person name="Kuo A."/>
            <person name="Salamov A."/>
            <person name="Ahrendt S.R."/>
            <person name="Lipzen A."/>
            <person name="Sullivan W."/>
            <person name="Andreopoulos W.B."/>
            <person name="Clum A."/>
            <person name="Lindquist E."/>
            <person name="Daum C."/>
            <person name="Ramamoorthy G.K."/>
            <person name="Gryganskyi A."/>
            <person name="Culley D."/>
            <person name="Magnuson J.K."/>
            <person name="James T.Y."/>
            <person name="O'Malley M.A."/>
            <person name="Stajich J.E."/>
            <person name="Spatafora J.W."/>
            <person name="Visel A."/>
            <person name="Grigoriev I.V."/>
        </authorList>
    </citation>
    <scope>NUCLEOTIDE SEQUENCE [LARGE SCALE GENOMIC DNA]</scope>
    <source>
        <strain evidence="2 3">NRRL 3301</strain>
    </source>
</reference>
<name>A0A1X2GSA7_9FUNG</name>
<keyword evidence="1" id="KW-0472">Membrane</keyword>
<keyword evidence="1" id="KW-0812">Transmembrane</keyword>
<dbReference type="Proteomes" id="UP000242146">
    <property type="component" value="Unassembled WGS sequence"/>
</dbReference>
<evidence type="ECO:0000313" key="3">
    <source>
        <dbReference type="Proteomes" id="UP000242146"/>
    </source>
</evidence>
<protein>
    <submittedName>
        <fullName evidence="2">Uncharacterized protein</fullName>
    </submittedName>
</protein>
<feature type="transmembrane region" description="Helical" evidence="1">
    <location>
        <begin position="21"/>
        <end position="42"/>
    </location>
</feature>
<organism evidence="2 3">
    <name type="scientific">Hesseltinella vesiculosa</name>
    <dbReference type="NCBI Taxonomy" id="101127"/>
    <lineage>
        <taxon>Eukaryota</taxon>
        <taxon>Fungi</taxon>
        <taxon>Fungi incertae sedis</taxon>
        <taxon>Mucoromycota</taxon>
        <taxon>Mucoromycotina</taxon>
        <taxon>Mucoromycetes</taxon>
        <taxon>Mucorales</taxon>
        <taxon>Cunninghamellaceae</taxon>
        <taxon>Hesseltinella</taxon>
    </lineage>
</organism>
<comment type="caution">
    <text evidence="2">The sequence shown here is derived from an EMBL/GenBank/DDBJ whole genome shotgun (WGS) entry which is preliminary data.</text>
</comment>
<gene>
    <name evidence="2" type="ORF">DM01DRAFT_1186850</name>
</gene>
<keyword evidence="3" id="KW-1185">Reference proteome</keyword>
<sequence length="50" mass="5927">MQSPWIQVGRRRKDVRSTRSVDFLVRSFGIATKFALLLLLLYRYCQRSGH</sequence>
<evidence type="ECO:0000256" key="1">
    <source>
        <dbReference type="SAM" id="Phobius"/>
    </source>
</evidence>
<dbReference type="AlphaFoldDB" id="A0A1X2GSA7"/>
<evidence type="ECO:0000313" key="2">
    <source>
        <dbReference type="EMBL" id="ORX59471.1"/>
    </source>
</evidence>
<dbReference type="EMBL" id="MCGT01000005">
    <property type="protein sequence ID" value="ORX59471.1"/>
    <property type="molecule type" value="Genomic_DNA"/>
</dbReference>
<proteinExistence type="predicted"/>
<keyword evidence="1" id="KW-1133">Transmembrane helix</keyword>